<feature type="region of interest" description="Disordered" evidence="1">
    <location>
        <begin position="159"/>
        <end position="218"/>
    </location>
</feature>
<sequence>MGNHDEVSKGDAVPSEPPPPYSPSADPVNQSPAWGHPQARPSNASRPQLPARPPVTSPSEQLTPTEVPTPGRPLLREGKFLVYKPGSFCHKCGNTGYKDDDPYHPCKNCWRKYSRPYTSAVAHSWPTVDQQHNPATTSQAQNYQRPLVLTHFRPTPAAMYTSPQPVTLNQSSTRPGLIERGGQQNRVPRQGWAASAAPLQGPLPGQYVPSPPPPPPLPPPISPNVYQNGYPMQPEPLRVLPGDPRIGGLPCHYCRSVGTIPIMFGLDTDICPVCRGVGRVFP</sequence>
<evidence type="ECO:0000313" key="3">
    <source>
        <dbReference type="Proteomes" id="UP000620104"/>
    </source>
</evidence>
<dbReference type="GO" id="GO:0005737">
    <property type="term" value="C:cytoplasm"/>
    <property type="evidence" value="ECO:0007669"/>
    <property type="project" value="TreeGrafter"/>
</dbReference>
<dbReference type="InterPro" id="IPR038910">
    <property type="entry name" value="Hua1-like"/>
</dbReference>
<protein>
    <submittedName>
        <fullName evidence="2">Uncharacterized protein</fullName>
    </submittedName>
</protein>
<evidence type="ECO:0000313" key="2">
    <source>
        <dbReference type="EMBL" id="GHJ83877.1"/>
    </source>
</evidence>
<keyword evidence="3" id="KW-1185">Reference proteome</keyword>
<evidence type="ECO:0000256" key="1">
    <source>
        <dbReference type="SAM" id="MobiDB-lite"/>
    </source>
</evidence>
<dbReference type="PANTHER" id="PTHR28031">
    <property type="entry name" value="PROLINE-RICH PROTEIN HUA1"/>
    <property type="match status" value="1"/>
</dbReference>
<organism evidence="2 3">
    <name type="scientific">Naganishia liquefaciens</name>
    <dbReference type="NCBI Taxonomy" id="104408"/>
    <lineage>
        <taxon>Eukaryota</taxon>
        <taxon>Fungi</taxon>
        <taxon>Dikarya</taxon>
        <taxon>Basidiomycota</taxon>
        <taxon>Agaricomycotina</taxon>
        <taxon>Tremellomycetes</taxon>
        <taxon>Filobasidiales</taxon>
        <taxon>Filobasidiaceae</taxon>
        <taxon>Naganishia</taxon>
    </lineage>
</organism>
<feature type="region of interest" description="Disordered" evidence="1">
    <location>
        <begin position="1"/>
        <end position="74"/>
    </location>
</feature>
<feature type="compositionally biased region" description="Polar residues" evidence="1">
    <location>
        <begin position="161"/>
        <end position="174"/>
    </location>
</feature>
<gene>
    <name evidence="2" type="ORF">NliqN6_0279</name>
</gene>
<feature type="compositionally biased region" description="Polar residues" evidence="1">
    <location>
        <begin position="57"/>
        <end position="66"/>
    </location>
</feature>
<dbReference type="PRINTS" id="PR01217">
    <property type="entry name" value="PRICHEXTENSN"/>
</dbReference>
<dbReference type="AlphaFoldDB" id="A0A8H3YD31"/>
<comment type="caution">
    <text evidence="2">The sequence shown here is derived from an EMBL/GenBank/DDBJ whole genome shotgun (WGS) entry which is preliminary data.</text>
</comment>
<reference evidence="2" key="1">
    <citation type="submission" date="2020-07" db="EMBL/GenBank/DDBJ databases">
        <title>Draft Genome Sequence of a Deep-Sea Yeast, Naganishia (Cryptococcus) liquefaciens strain N6.</title>
        <authorList>
            <person name="Han Y.W."/>
            <person name="Kajitani R."/>
            <person name="Morimoto H."/>
            <person name="Parhat M."/>
            <person name="Tsubouchi H."/>
            <person name="Bakenova O."/>
            <person name="Ogata M."/>
            <person name="Argunhan B."/>
            <person name="Aoki R."/>
            <person name="Kajiwara S."/>
            <person name="Itoh T."/>
            <person name="Iwasaki H."/>
        </authorList>
    </citation>
    <scope>NUCLEOTIDE SEQUENCE</scope>
    <source>
        <strain evidence="2">N6</strain>
    </source>
</reference>
<dbReference type="EMBL" id="BLZA01000005">
    <property type="protein sequence ID" value="GHJ83877.1"/>
    <property type="molecule type" value="Genomic_DNA"/>
</dbReference>
<accession>A0A8H3YD31</accession>
<dbReference type="OrthoDB" id="2405700at2759"/>
<dbReference type="PANTHER" id="PTHR28031:SF1">
    <property type="entry name" value="PROLINE-RICH PROTEIN HUA1"/>
    <property type="match status" value="1"/>
</dbReference>
<name>A0A8H3YD31_9TREE</name>
<feature type="compositionally biased region" description="Pro residues" evidence="1">
    <location>
        <begin position="209"/>
        <end position="218"/>
    </location>
</feature>
<proteinExistence type="predicted"/>
<dbReference type="Proteomes" id="UP000620104">
    <property type="component" value="Unassembled WGS sequence"/>
</dbReference>